<comment type="caution">
    <text evidence="1">The sequence shown here is derived from an EMBL/GenBank/DDBJ whole genome shotgun (WGS) entry which is preliminary data.</text>
</comment>
<dbReference type="RefSeq" id="WP_002712526.1">
    <property type="nucleotide sequence ID" value="NZ_KB375281.1"/>
</dbReference>
<dbReference type="PATRIC" id="fig|883079.3.peg.1697"/>
<evidence type="ECO:0000313" key="1">
    <source>
        <dbReference type="EMBL" id="EKS37710.1"/>
    </source>
</evidence>
<dbReference type="AlphaFoldDB" id="K8PDQ5"/>
<dbReference type="Proteomes" id="UP000001095">
    <property type="component" value="Unassembled WGS sequence"/>
</dbReference>
<dbReference type="HOGENOM" id="CLU_1634084_0_0_5"/>
<keyword evidence="2" id="KW-1185">Reference proteome</keyword>
<organism evidence="1 2">
    <name type="scientific">Afipia clevelandensis ATCC 49720</name>
    <dbReference type="NCBI Taxonomy" id="883079"/>
    <lineage>
        <taxon>Bacteria</taxon>
        <taxon>Pseudomonadati</taxon>
        <taxon>Pseudomonadota</taxon>
        <taxon>Alphaproteobacteria</taxon>
        <taxon>Hyphomicrobiales</taxon>
        <taxon>Nitrobacteraceae</taxon>
        <taxon>Afipia</taxon>
    </lineage>
</organism>
<accession>K8PDQ5</accession>
<gene>
    <name evidence="1" type="ORF">HMPREF9696_01660</name>
</gene>
<dbReference type="OrthoDB" id="8228286at2"/>
<sequence>MTHRTSTYRTSNGTWLFRTSVLKSCLAAMGLALSLTLGLALTAASPARADRCDDLAKDLARQIPDLKIGKTVAGVIYLEHPAVTQASLGCASRNRSNDVFASTDKKKPTDAYYDFIGTAAALVFTIPKPDAVRGAKRCVSRTNIIRGYNLDSRYRKLDVHCTVAKTGVRITMSREKGV</sequence>
<protein>
    <submittedName>
        <fullName evidence="1">Uncharacterized protein</fullName>
    </submittedName>
</protein>
<proteinExistence type="predicted"/>
<reference evidence="1 2" key="1">
    <citation type="submission" date="2012-04" db="EMBL/GenBank/DDBJ databases">
        <title>The Genome Sequence of Afipia clevelandensis ATCC 49720.</title>
        <authorList>
            <consortium name="The Broad Institute Genome Sequencing Platform"/>
            <person name="Earl A."/>
            <person name="Ward D."/>
            <person name="Feldgarden M."/>
            <person name="Gevers D."/>
            <person name="Huys G."/>
            <person name="Walker B."/>
            <person name="Young S.K."/>
            <person name="Zeng Q."/>
            <person name="Gargeya S."/>
            <person name="Fitzgerald M."/>
            <person name="Haas B."/>
            <person name="Abouelleil A."/>
            <person name="Alvarado L."/>
            <person name="Arachchi H.M."/>
            <person name="Berlin A."/>
            <person name="Chapman S.B."/>
            <person name="Goldberg J."/>
            <person name="Griggs A."/>
            <person name="Gujja S."/>
            <person name="Hansen M."/>
            <person name="Howarth C."/>
            <person name="Imamovic A."/>
            <person name="Larimer J."/>
            <person name="McCowen C."/>
            <person name="Montmayeur A."/>
            <person name="Murphy C."/>
            <person name="Neiman D."/>
            <person name="Pearson M."/>
            <person name="Priest M."/>
            <person name="Roberts A."/>
            <person name="Saif S."/>
            <person name="Shea T."/>
            <person name="Sisk P."/>
            <person name="Sykes S."/>
            <person name="Wortman J."/>
            <person name="Nusbaum C."/>
            <person name="Birren B."/>
        </authorList>
    </citation>
    <scope>NUCLEOTIDE SEQUENCE [LARGE SCALE GENOMIC DNA]</scope>
    <source>
        <strain evidence="1 2">ATCC 49720</strain>
    </source>
</reference>
<dbReference type="EMBL" id="AGWY01000007">
    <property type="protein sequence ID" value="EKS37710.1"/>
    <property type="molecule type" value="Genomic_DNA"/>
</dbReference>
<evidence type="ECO:0000313" key="2">
    <source>
        <dbReference type="Proteomes" id="UP000001095"/>
    </source>
</evidence>
<name>K8PDQ5_9BRAD</name>